<protein>
    <recommendedName>
        <fullName evidence="4">HEAT repeat domain-containing protein</fullName>
    </recommendedName>
</protein>
<dbReference type="EMBL" id="BNJK01000001">
    <property type="protein sequence ID" value="GHO91835.1"/>
    <property type="molecule type" value="Genomic_DNA"/>
</dbReference>
<evidence type="ECO:0000313" key="3">
    <source>
        <dbReference type="Proteomes" id="UP000597444"/>
    </source>
</evidence>
<feature type="compositionally biased region" description="Polar residues" evidence="1">
    <location>
        <begin position="7"/>
        <end position="16"/>
    </location>
</feature>
<dbReference type="SMART" id="SM00567">
    <property type="entry name" value="EZ_HEAT"/>
    <property type="match status" value="5"/>
</dbReference>
<name>A0A8J3IG46_9CHLR</name>
<evidence type="ECO:0008006" key="4">
    <source>
        <dbReference type="Google" id="ProtNLM"/>
    </source>
</evidence>
<evidence type="ECO:0000313" key="2">
    <source>
        <dbReference type="EMBL" id="GHO91835.1"/>
    </source>
</evidence>
<gene>
    <name evidence="2" type="ORF">KSF_018830</name>
</gene>
<feature type="compositionally biased region" description="Basic and acidic residues" evidence="1">
    <location>
        <begin position="18"/>
        <end position="35"/>
    </location>
</feature>
<keyword evidence="3" id="KW-1185">Reference proteome</keyword>
<feature type="region of interest" description="Disordered" evidence="1">
    <location>
        <begin position="1"/>
        <end position="60"/>
    </location>
</feature>
<dbReference type="InterPro" id="IPR016024">
    <property type="entry name" value="ARM-type_fold"/>
</dbReference>
<evidence type="ECO:0000256" key="1">
    <source>
        <dbReference type="SAM" id="MobiDB-lite"/>
    </source>
</evidence>
<proteinExistence type="predicted"/>
<organism evidence="2 3">
    <name type="scientific">Reticulibacter mediterranei</name>
    <dbReference type="NCBI Taxonomy" id="2778369"/>
    <lineage>
        <taxon>Bacteria</taxon>
        <taxon>Bacillati</taxon>
        <taxon>Chloroflexota</taxon>
        <taxon>Ktedonobacteria</taxon>
        <taxon>Ktedonobacterales</taxon>
        <taxon>Reticulibacteraceae</taxon>
        <taxon>Reticulibacter</taxon>
    </lineage>
</organism>
<dbReference type="InterPro" id="IPR011989">
    <property type="entry name" value="ARM-like"/>
</dbReference>
<comment type="caution">
    <text evidence="2">The sequence shown here is derived from an EMBL/GenBank/DDBJ whole genome shotgun (WGS) entry which is preliminary data.</text>
</comment>
<dbReference type="SUPFAM" id="SSF48371">
    <property type="entry name" value="ARM repeat"/>
    <property type="match status" value="2"/>
</dbReference>
<dbReference type="Gene3D" id="1.25.10.10">
    <property type="entry name" value="Leucine-rich Repeat Variant"/>
    <property type="match status" value="2"/>
</dbReference>
<dbReference type="Proteomes" id="UP000597444">
    <property type="component" value="Unassembled WGS sequence"/>
</dbReference>
<reference evidence="2" key="1">
    <citation type="submission" date="2020-10" db="EMBL/GenBank/DDBJ databases">
        <title>Taxonomic study of unclassified bacteria belonging to the class Ktedonobacteria.</title>
        <authorList>
            <person name="Yabe S."/>
            <person name="Wang C.M."/>
            <person name="Zheng Y."/>
            <person name="Sakai Y."/>
            <person name="Cavaletti L."/>
            <person name="Monciardini P."/>
            <person name="Donadio S."/>
        </authorList>
    </citation>
    <scope>NUCLEOTIDE SEQUENCE</scope>
    <source>
        <strain evidence="2">ID150040</strain>
    </source>
</reference>
<dbReference type="AlphaFoldDB" id="A0A8J3IG46"/>
<dbReference type="Pfam" id="PF13646">
    <property type="entry name" value="HEAT_2"/>
    <property type="match status" value="1"/>
</dbReference>
<dbReference type="InterPro" id="IPR004155">
    <property type="entry name" value="PBS_lyase_HEAT"/>
</dbReference>
<sequence>MRMPDTHPQQTELPDSSDNEKTEPALLRIAEKPEEPAQPVTSRPPAEASPMTSPSPRIMERPGTIEHLAARRLPPEIDANTPEIKQQLARLRTEITRLLTSLRWEGASVEETAKQLIPLLNVGSIQQWKPILLPFLHEIDRAGNFIPVWLYIIDQGDPKDLSPQTNPADTVEGRARRFAVLMLGYHKTITTEQPKAIGFARQIANQNNAKSADLARVLGKLVLDPNLSMYAAQALVQHETTSAMQALISALKEAEGWAKVDIVESCLELKQEDFYDILLAGALERVNGLESYVAIPLYRKVPLERYLRGEGKVSLVQTQQAALIVHHVLQDSINPPIGEGKPQPSILQRPFPELAQALFESTRSNPIWQNTVAVHRLGTLLGRYWTAISRGELRDPAIVDPIYQTVPMMPEVERWMAGPGRDVLLTTVQAKPGEETLTPTVRVLGELREPRAISPLLRHLETTTTVTGHVQALTLGAMCDALGQFADRRAAPVLQQFLQRVVAIDRRSNLPRRADNLPTGDPEIPGSIVYASALRALGLLGDQSALNDALRAVNDFDPYVRIQALEAIKRLDPNGEDPRSRQVAREALNDPRENNIRVAAQLVQQYRDNEARSILQQLIETRPTLSGLAYETLRHLG</sequence>
<accession>A0A8J3IG46</accession>